<protein>
    <submittedName>
        <fullName evidence="1">Uncharacterized protein</fullName>
    </submittedName>
</protein>
<evidence type="ECO:0000313" key="2">
    <source>
        <dbReference type="Proteomes" id="UP000315295"/>
    </source>
</evidence>
<reference evidence="1 2" key="1">
    <citation type="journal article" date="2019" name="G3 (Bethesda)">
        <title>Sequencing of a Wild Apple (Malus baccata) Genome Unravels the Differences Between Cultivated and Wild Apple Species Regarding Disease Resistance and Cold Tolerance.</title>
        <authorList>
            <person name="Chen X."/>
        </authorList>
    </citation>
    <scope>NUCLEOTIDE SEQUENCE [LARGE SCALE GENOMIC DNA]</scope>
    <source>
        <strain evidence="2">cv. Shandingzi</strain>
        <tissue evidence="1">Leaves</tissue>
    </source>
</reference>
<accession>A0A540M2T6</accession>
<dbReference type="Proteomes" id="UP000315295">
    <property type="component" value="Unassembled WGS sequence"/>
</dbReference>
<evidence type="ECO:0000313" key="1">
    <source>
        <dbReference type="EMBL" id="TQD93008.1"/>
    </source>
</evidence>
<gene>
    <name evidence="1" type="ORF">C1H46_021488</name>
</gene>
<dbReference type="AlphaFoldDB" id="A0A540M2T6"/>
<name>A0A540M2T6_MALBA</name>
<sequence length="102" mass="11519">MTGLEPARTYGGYLNQIDTMGLHVKNDNYDDYTHNANITVVPWEPVVNVTANGSGHGTKPLAAHYWQIRFQFEAMAGSAFRRMTGPCYLKESSKPKNKYSYK</sequence>
<organism evidence="1 2">
    <name type="scientific">Malus baccata</name>
    <name type="common">Siberian crab apple</name>
    <name type="synonym">Pyrus baccata</name>
    <dbReference type="NCBI Taxonomy" id="106549"/>
    <lineage>
        <taxon>Eukaryota</taxon>
        <taxon>Viridiplantae</taxon>
        <taxon>Streptophyta</taxon>
        <taxon>Embryophyta</taxon>
        <taxon>Tracheophyta</taxon>
        <taxon>Spermatophyta</taxon>
        <taxon>Magnoliopsida</taxon>
        <taxon>eudicotyledons</taxon>
        <taxon>Gunneridae</taxon>
        <taxon>Pentapetalae</taxon>
        <taxon>rosids</taxon>
        <taxon>fabids</taxon>
        <taxon>Rosales</taxon>
        <taxon>Rosaceae</taxon>
        <taxon>Amygdaloideae</taxon>
        <taxon>Maleae</taxon>
        <taxon>Malus</taxon>
    </lineage>
</organism>
<dbReference type="EMBL" id="VIEB01000380">
    <property type="protein sequence ID" value="TQD93008.1"/>
    <property type="molecule type" value="Genomic_DNA"/>
</dbReference>
<comment type="caution">
    <text evidence="1">The sequence shown here is derived from an EMBL/GenBank/DDBJ whole genome shotgun (WGS) entry which is preliminary data.</text>
</comment>
<proteinExistence type="predicted"/>
<keyword evidence="2" id="KW-1185">Reference proteome</keyword>